<name>A0A4R6AKP1_9RHOB</name>
<reference evidence="1 2" key="1">
    <citation type="submission" date="2019-03" db="EMBL/GenBank/DDBJ databases">
        <title>Rhodobacteraceae bacterium SM1902, a new member of the family Rhodobacteraceae isolated from Yantai.</title>
        <authorList>
            <person name="Sun Y."/>
        </authorList>
    </citation>
    <scope>NUCLEOTIDE SEQUENCE [LARGE SCALE GENOMIC DNA]</scope>
    <source>
        <strain evidence="1 2">SM1902</strain>
    </source>
</reference>
<gene>
    <name evidence="1" type="ORF">E2L05_19385</name>
</gene>
<dbReference type="RefSeq" id="WP_133344590.1">
    <property type="nucleotide sequence ID" value="NZ_SMZO01000086.1"/>
</dbReference>
<dbReference type="AlphaFoldDB" id="A0A4R6AKP1"/>
<dbReference type="Proteomes" id="UP000294562">
    <property type="component" value="Unassembled WGS sequence"/>
</dbReference>
<accession>A0A4R6AKP1</accession>
<evidence type="ECO:0000313" key="2">
    <source>
        <dbReference type="Proteomes" id="UP000294562"/>
    </source>
</evidence>
<proteinExistence type="predicted"/>
<dbReference type="InterPro" id="IPR035093">
    <property type="entry name" value="RelE/ParE_toxin_dom_sf"/>
</dbReference>
<evidence type="ECO:0000313" key="1">
    <source>
        <dbReference type="EMBL" id="TDL83774.1"/>
    </source>
</evidence>
<comment type="caution">
    <text evidence="1">The sequence shown here is derived from an EMBL/GenBank/DDBJ whole genome shotgun (WGS) entry which is preliminary data.</text>
</comment>
<organism evidence="1 2">
    <name type="scientific">Meridianimarinicoccus aquatilis</name>
    <dbReference type="NCBI Taxonomy" id="2552766"/>
    <lineage>
        <taxon>Bacteria</taxon>
        <taxon>Pseudomonadati</taxon>
        <taxon>Pseudomonadota</taxon>
        <taxon>Alphaproteobacteria</taxon>
        <taxon>Rhodobacterales</taxon>
        <taxon>Paracoccaceae</taxon>
        <taxon>Meridianimarinicoccus</taxon>
    </lineage>
</organism>
<dbReference type="EMBL" id="SMZO01000086">
    <property type="protein sequence ID" value="TDL83774.1"/>
    <property type="molecule type" value="Genomic_DNA"/>
</dbReference>
<dbReference type="OrthoDB" id="7861828at2"/>
<keyword evidence="2" id="KW-1185">Reference proteome</keyword>
<dbReference type="Gene3D" id="3.30.2310.20">
    <property type="entry name" value="RelE-like"/>
    <property type="match status" value="1"/>
</dbReference>
<sequence length="103" mass="12326">MTQTASESLWPIYLYHSDYSQDYAEAFQYEIDRFILEHLSSNPLLGHLYHEPRGIRRLIFQKRYNIYYTLRDDTVFVLFIFDGRMGINQDIEEHGLDTDDLIG</sequence>
<protein>
    <submittedName>
        <fullName evidence="1">Type II toxin-antitoxin system RelE/ParE family toxin</fullName>
    </submittedName>
</protein>